<dbReference type="InterPro" id="IPR001128">
    <property type="entry name" value="Cyt_P450"/>
</dbReference>
<gene>
    <name evidence="13" type="ORF">MANES_01G019900v8</name>
</gene>
<keyword evidence="9 12" id="KW-0472">Membrane</keyword>
<comment type="subcellular location">
    <subcellularLocation>
        <location evidence="2">Membrane</location>
    </subcellularLocation>
</comment>
<feature type="binding site" description="axial binding residue" evidence="10">
    <location>
        <position position="440"/>
    </location>
    <ligand>
        <name>heme</name>
        <dbReference type="ChEBI" id="CHEBI:30413"/>
    </ligand>
    <ligandPart>
        <name>Fe</name>
        <dbReference type="ChEBI" id="CHEBI:18248"/>
    </ligandPart>
</feature>
<keyword evidence="14" id="KW-1185">Reference proteome</keyword>
<evidence type="ECO:0000256" key="7">
    <source>
        <dbReference type="ARBA" id="ARBA00023004"/>
    </source>
</evidence>
<evidence type="ECO:0000256" key="1">
    <source>
        <dbReference type="ARBA" id="ARBA00001971"/>
    </source>
</evidence>
<keyword evidence="4 10" id="KW-0349">Heme</keyword>
<dbReference type="SUPFAM" id="SSF48264">
    <property type="entry name" value="Cytochrome P450"/>
    <property type="match status" value="1"/>
</dbReference>
<dbReference type="OMA" id="WCLIAGE"/>
<keyword evidence="6 11" id="KW-0560">Oxidoreductase</keyword>
<protein>
    <recommendedName>
        <fullName evidence="15">Cytochrome P450</fullName>
    </recommendedName>
</protein>
<dbReference type="PRINTS" id="PR00463">
    <property type="entry name" value="EP450I"/>
</dbReference>
<dbReference type="Pfam" id="PF00067">
    <property type="entry name" value="p450"/>
    <property type="match status" value="1"/>
</dbReference>
<accession>A0A2C9WGV3</accession>
<dbReference type="GO" id="GO:0004497">
    <property type="term" value="F:monooxygenase activity"/>
    <property type="evidence" value="ECO:0007669"/>
    <property type="project" value="UniProtKB-KW"/>
</dbReference>
<dbReference type="PROSITE" id="PS00086">
    <property type="entry name" value="CYTOCHROME_P450"/>
    <property type="match status" value="1"/>
</dbReference>
<dbReference type="PRINTS" id="PR00385">
    <property type="entry name" value="P450"/>
</dbReference>
<dbReference type="OrthoDB" id="2789670at2759"/>
<reference evidence="14" key="1">
    <citation type="journal article" date="2016" name="Nat. Biotechnol.">
        <title>Sequencing wild and cultivated cassava and related species reveals extensive interspecific hybridization and genetic diversity.</title>
        <authorList>
            <person name="Bredeson J.V."/>
            <person name="Lyons J.B."/>
            <person name="Prochnik S.E."/>
            <person name="Wu G.A."/>
            <person name="Ha C.M."/>
            <person name="Edsinger-Gonzales E."/>
            <person name="Grimwood J."/>
            <person name="Schmutz J."/>
            <person name="Rabbi I.Y."/>
            <person name="Egesi C."/>
            <person name="Nauluvula P."/>
            <person name="Lebot V."/>
            <person name="Ndunguru J."/>
            <person name="Mkamilo G."/>
            <person name="Bart R.S."/>
            <person name="Setter T.L."/>
            <person name="Gleadow R.M."/>
            <person name="Kulakow P."/>
            <person name="Ferguson M.E."/>
            <person name="Rounsley S."/>
            <person name="Rokhsar D.S."/>
        </authorList>
    </citation>
    <scope>NUCLEOTIDE SEQUENCE [LARGE SCALE GENOMIC DNA]</scope>
    <source>
        <strain evidence="14">cv. AM560-2</strain>
    </source>
</reference>
<dbReference type="Gene3D" id="1.10.630.10">
    <property type="entry name" value="Cytochrome P450"/>
    <property type="match status" value="1"/>
</dbReference>
<dbReference type="AlphaFoldDB" id="A0A2C9WGV3"/>
<evidence type="ECO:0000313" key="13">
    <source>
        <dbReference type="EMBL" id="OAY59278.1"/>
    </source>
</evidence>
<dbReference type="CDD" id="cd11072">
    <property type="entry name" value="CYP71-like"/>
    <property type="match status" value="1"/>
</dbReference>
<dbReference type="GO" id="GO:0020037">
    <property type="term" value="F:heme binding"/>
    <property type="evidence" value="ECO:0007669"/>
    <property type="project" value="InterPro"/>
</dbReference>
<dbReference type="PANTHER" id="PTHR47943:SF9">
    <property type="entry name" value="CYTOCHROME P450"/>
    <property type="match status" value="1"/>
</dbReference>
<evidence type="ECO:0000256" key="8">
    <source>
        <dbReference type="ARBA" id="ARBA00023033"/>
    </source>
</evidence>
<evidence type="ECO:0000256" key="10">
    <source>
        <dbReference type="PIRSR" id="PIRSR602401-1"/>
    </source>
</evidence>
<dbReference type="Proteomes" id="UP000091857">
    <property type="component" value="Chromosome 1"/>
</dbReference>
<dbReference type="EMBL" id="CM004387">
    <property type="protein sequence ID" value="OAY59278.1"/>
    <property type="molecule type" value="Genomic_DNA"/>
</dbReference>
<dbReference type="InterPro" id="IPR002401">
    <property type="entry name" value="Cyt_P450_E_grp-I"/>
</dbReference>
<dbReference type="Gramene" id="Manes.01G019900.1.v8.1">
    <property type="protein sequence ID" value="Manes.01G019900.1.v8.1.CDS"/>
    <property type="gene ID" value="Manes.01G019900.v8.1"/>
</dbReference>
<evidence type="ECO:0000256" key="2">
    <source>
        <dbReference type="ARBA" id="ARBA00004370"/>
    </source>
</evidence>
<name>A0A2C9WGV3_MANES</name>
<keyword evidence="7 10" id="KW-0408">Iron</keyword>
<evidence type="ECO:0000256" key="6">
    <source>
        <dbReference type="ARBA" id="ARBA00023002"/>
    </source>
</evidence>
<proteinExistence type="inferred from homology"/>
<evidence type="ECO:0000256" key="3">
    <source>
        <dbReference type="ARBA" id="ARBA00010617"/>
    </source>
</evidence>
<comment type="cofactor">
    <cofactor evidence="1 10">
        <name>heme</name>
        <dbReference type="ChEBI" id="CHEBI:30413"/>
    </cofactor>
</comment>
<dbReference type="GO" id="GO:0016020">
    <property type="term" value="C:membrane"/>
    <property type="evidence" value="ECO:0007669"/>
    <property type="project" value="UniProtKB-SubCell"/>
</dbReference>
<sequence length="500" mass="56690">MSSLVLAIFLILLGSLLPFLRYLLRRAGNYKHGRKLPPGPRPLPLIGNLHMLGNLPHRSLYSLSKEYGPIMSLRLGSIPTIVVSSSQAAELFLKTYDSIFASRPKLQASLMSYDFKGMAFTEYGSHWRYMRKLSALHLLSVSKIESFAPMRKEKLGLLVDSLKKAAAVKEVVDFSARVEAVIQNMTYKMVFGGNDDDEFDMKSLIMENMNLAGAFNVADYVPCLATFDLQGLTKRMKAFSKRMDEVLEKIIEDHAKKANSSTQNQPKDFIDELLSLMNNSQEEKIDRANIKALMIEMIVGAFDTSAATVEWTFAELLRHPKVMKRLQEELENVVGLNRMVEEKDLPKLTYLDMVIKESLRLRPVGPLLIPHESTEDVTVNGYHIPRKSRIIVNAWAIGRDPIAWPENAEEFFPERFRDSDIDLRGHNFELIPFGSGRRGCPGMQLGLVTVRIVVAQLLHCFDWELPDGLSPNEIDMSERFTLTMLKATHLLAVPKYRLLC</sequence>
<feature type="transmembrane region" description="Helical" evidence="12">
    <location>
        <begin position="6"/>
        <end position="24"/>
    </location>
</feature>
<dbReference type="GO" id="GO:0016705">
    <property type="term" value="F:oxidoreductase activity, acting on paired donors, with incorporation or reduction of molecular oxygen"/>
    <property type="evidence" value="ECO:0007669"/>
    <property type="project" value="InterPro"/>
</dbReference>
<keyword evidence="12" id="KW-1133">Transmembrane helix</keyword>
<organism evidence="13 14">
    <name type="scientific">Manihot esculenta</name>
    <name type="common">Cassava</name>
    <name type="synonym">Jatropha manihot</name>
    <dbReference type="NCBI Taxonomy" id="3983"/>
    <lineage>
        <taxon>Eukaryota</taxon>
        <taxon>Viridiplantae</taxon>
        <taxon>Streptophyta</taxon>
        <taxon>Embryophyta</taxon>
        <taxon>Tracheophyta</taxon>
        <taxon>Spermatophyta</taxon>
        <taxon>Magnoliopsida</taxon>
        <taxon>eudicotyledons</taxon>
        <taxon>Gunneridae</taxon>
        <taxon>Pentapetalae</taxon>
        <taxon>rosids</taxon>
        <taxon>fabids</taxon>
        <taxon>Malpighiales</taxon>
        <taxon>Euphorbiaceae</taxon>
        <taxon>Crotonoideae</taxon>
        <taxon>Manihoteae</taxon>
        <taxon>Manihot</taxon>
    </lineage>
</organism>
<evidence type="ECO:0008006" key="15">
    <source>
        <dbReference type="Google" id="ProtNLM"/>
    </source>
</evidence>
<dbReference type="GO" id="GO:0005506">
    <property type="term" value="F:iron ion binding"/>
    <property type="evidence" value="ECO:0007669"/>
    <property type="project" value="InterPro"/>
</dbReference>
<comment type="caution">
    <text evidence="13">The sequence shown here is derived from an EMBL/GenBank/DDBJ whole genome shotgun (WGS) entry which is preliminary data.</text>
</comment>
<keyword evidence="8 11" id="KW-0503">Monooxygenase</keyword>
<dbReference type="FunFam" id="1.10.630.10:FF:000011">
    <property type="entry name" value="Cytochrome P450 83B1"/>
    <property type="match status" value="1"/>
</dbReference>
<evidence type="ECO:0000256" key="5">
    <source>
        <dbReference type="ARBA" id="ARBA00022723"/>
    </source>
</evidence>
<evidence type="ECO:0000256" key="9">
    <source>
        <dbReference type="ARBA" id="ARBA00023136"/>
    </source>
</evidence>
<dbReference type="InterPro" id="IPR017972">
    <property type="entry name" value="Cyt_P450_CS"/>
</dbReference>
<keyword evidence="12" id="KW-0812">Transmembrane</keyword>
<dbReference type="InterPro" id="IPR036396">
    <property type="entry name" value="Cyt_P450_sf"/>
</dbReference>
<evidence type="ECO:0000313" key="14">
    <source>
        <dbReference type="Proteomes" id="UP000091857"/>
    </source>
</evidence>
<evidence type="ECO:0000256" key="12">
    <source>
        <dbReference type="SAM" id="Phobius"/>
    </source>
</evidence>
<dbReference type="PANTHER" id="PTHR47943">
    <property type="entry name" value="CYTOCHROME P450 93A3-LIKE"/>
    <property type="match status" value="1"/>
</dbReference>
<keyword evidence="5 10" id="KW-0479">Metal-binding</keyword>
<evidence type="ECO:0000256" key="4">
    <source>
        <dbReference type="ARBA" id="ARBA00022617"/>
    </source>
</evidence>
<comment type="similarity">
    <text evidence="3 11">Belongs to the cytochrome P450 family.</text>
</comment>
<evidence type="ECO:0000256" key="11">
    <source>
        <dbReference type="RuleBase" id="RU000461"/>
    </source>
</evidence>